<feature type="region of interest" description="Disordered" evidence="1">
    <location>
        <begin position="31"/>
        <end position="53"/>
    </location>
</feature>
<evidence type="ECO:0000313" key="3">
    <source>
        <dbReference type="Proteomes" id="UP000784294"/>
    </source>
</evidence>
<sequence length="79" mass="8584">MFEGLEPVMPMPTPMGALAADTGLGTVHTVSPTLRPNGRDELEQTTPLPLATRDFRYHAQPSPVEEATHEEVDLRQGSS</sequence>
<keyword evidence="3" id="KW-1185">Reference proteome</keyword>
<name>A0A448XEF5_9PLAT</name>
<gene>
    <name evidence="2" type="ORF">PXEA_LOCUS28202</name>
</gene>
<organism evidence="2 3">
    <name type="scientific">Protopolystoma xenopodis</name>
    <dbReference type="NCBI Taxonomy" id="117903"/>
    <lineage>
        <taxon>Eukaryota</taxon>
        <taxon>Metazoa</taxon>
        <taxon>Spiralia</taxon>
        <taxon>Lophotrochozoa</taxon>
        <taxon>Platyhelminthes</taxon>
        <taxon>Monogenea</taxon>
        <taxon>Polyopisthocotylea</taxon>
        <taxon>Polystomatidea</taxon>
        <taxon>Polystomatidae</taxon>
        <taxon>Protopolystoma</taxon>
    </lineage>
</organism>
<proteinExistence type="predicted"/>
<evidence type="ECO:0000313" key="2">
    <source>
        <dbReference type="EMBL" id="VEL34762.1"/>
    </source>
</evidence>
<comment type="caution">
    <text evidence="2">The sequence shown here is derived from an EMBL/GenBank/DDBJ whole genome shotgun (WGS) entry which is preliminary data.</text>
</comment>
<evidence type="ECO:0000256" key="1">
    <source>
        <dbReference type="SAM" id="MobiDB-lite"/>
    </source>
</evidence>
<dbReference type="Proteomes" id="UP000784294">
    <property type="component" value="Unassembled WGS sequence"/>
</dbReference>
<dbReference type="EMBL" id="CAAALY010248337">
    <property type="protein sequence ID" value="VEL34762.1"/>
    <property type="molecule type" value="Genomic_DNA"/>
</dbReference>
<accession>A0A448XEF5</accession>
<dbReference type="AlphaFoldDB" id="A0A448XEF5"/>
<reference evidence="2" key="1">
    <citation type="submission" date="2018-11" db="EMBL/GenBank/DDBJ databases">
        <authorList>
            <consortium name="Pathogen Informatics"/>
        </authorList>
    </citation>
    <scope>NUCLEOTIDE SEQUENCE</scope>
</reference>
<protein>
    <submittedName>
        <fullName evidence="2">Uncharacterized protein</fullName>
    </submittedName>
</protein>